<feature type="signal peptide" evidence="6">
    <location>
        <begin position="1"/>
        <end position="20"/>
    </location>
</feature>
<dbReference type="PROSITE" id="PS01313">
    <property type="entry name" value="LIPB"/>
    <property type="match status" value="1"/>
</dbReference>
<comment type="pathway">
    <text evidence="1">Protein modification; protein lipoylation via endogenous pathway; protein N(6)-(lipoyl)lysine from octanoyl-[acyl-carrier-protein]: step 1/2.</text>
</comment>
<evidence type="ECO:0000313" key="8">
    <source>
        <dbReference type="EMBL" id="CAB9515519.1"/>
    </source>
</evidence>
<evidence type="ECO:0000256" key="6">
    <source>
        <dbReference type="SAM" id="SignalP"/>
    </source>
</evidence>
<dbReference type="EMBL" id="CAICTM010000719">
    <property type="protein sequence ID" value="CAB9515519.1"/>
    <property type="molecule type" value="Genomic_DNA"/>
</dbReference>
<dbReference type="HAMAP" id="MF_00013">
    <property type="entry name" value="LipB"/>
    <property type="match status" value="1"/>
</dbReference>
<evidence type="ECO:0000256" key="1">
    <source>
        <dbReference type="ARBA" id="ARBA00004821"/>
    </source>
</evidence>
<dbReference type="PROSITE" id="PS51733">
    <property type="entry name" value="BPL_LPL_CATALYTIC"/>
    <property type="match status" value="1"/>
</dbReference>
<dbReference type="Proteomes" id="UP001153069">
    <property type="component" value="Unassembled WGS sequence"/>
</dbReference>
<dbReference type="Gene3D" id="3.30.930.10">
    <property type="entry name" value="Bira Bifunctional Protein, Domain 2"/>
    <property type="match status" value="1"/>
</dbReference>
<evidence type="ECO:0000259" key="7">
    <source>
        <dbReference type="PROSITE" id="PS51733"/>
    </source>
</evidence>
<sequence>MHPLLCQVLILCWALETSTGFLLDRNAAATSTTRTGYTTACTSLALAPQQLGSFETLELSSTTISPSDRRVVLEDLVSADANNRVQFEESWDWQKHLLQEHADRIVNTPEVGPFLTTQDNGKNNEVGSSSLTSGGLDTIFMLEHEAVYTLGTGSDEKFILGTNPNVPTIRMDRGGEVTYHGPGQLVVYPVLDLRYYKQDIHWYMRALEECILVALHKCGLETAERQDDTTGIWIDNHKVAAIGVKCRKWITMHGLAVNVETTALENFQGIVPCGLEGRQVGCVNQFLEQQGKPSITVREFAPYMKEALADVFQIQFETRIRDTLPTK</sequence>
<protein>
    <recommendedName>
        <fullName evidence="3">lipoyl(octanoyl) transferase</fullName>
        <ecNumber evidence="3">2.3.1.181</ecNumber>
    </recommendedName>
</protein>
<dbReference type="AlphaFoldDB" id="A0A9N8EAB6"/>
<feature type="chain" id="PRO_5040335628" description="lipoyl(octanoyl) transferase" evidence="6">
    <location>
        <begin position="21"/>
        <end position="327"/>
    </location>
</feature>
<dbReference type="GO" id="GO:0033819">
    <property type="term" value="F:lipoyl(octanoyl) transferase activity"/>
    <property type="evidence" value="ECO:0007669"/>
    <property type="project" value="UniProtKB-EC"/>
</dbReference>
<dbReference type="InterPro" id="IPR020605">
    <property type="entry name" value="Octanoyltransferase_CS"/>
</dbReference>
<dbReference type="NCBIfam" id="TIGR00214">
    <property type="entry name" value="lipB"/>
    <property type="match status" value="1"/>
</dbReference>
<keyword evidence="6" id="KW-0732">Signal</keyword>
<evidence type="ECO:0000256" key="2">
    <source>
        <dbReference type="ARBA" id="ARBA00007907"/>
    </source>
</evidence>
<feature type="domain" description="BPL/LPL catalytic" evidence="7">
    <location>
        <begin position="133"/>
        <end position="316"/>
    </location>
</feature>
<evidence type="ECO:0000256" key="5">
    <source>
        <dbReference type="ARBA" id="ARBA00023315"/>
    </source>
</evidence>
<dbReference type="InterPro" id="IPR004143">
    <property type="entry name" value="BPL_LPL_catalytic"/>
</dbReference>
<evidence type="ECO:0000313" key="9">
    <source>
        <dbReference type="Proteomes" id="UP001153069"/>
    </source>
</evidence>
<dbReference type="EC" id="2.3.1.181" evidence="3"/>
<keyword evidence="9" id="KW-1185">Reference proteome</keyword>
<keyword evidence="5" id="KW-0012">Acyltransferase</keyword>
<dbReference type="OrthoDB" id="19908at2759"/>
<evidence type="ECO:0000256" key="4">
    <source>
        <dbReference type="ARBA" id="ARBA00022679"/>
    </source>
</evidence>
<gene>
    <name evidence="8" type="ORF">SEMRO_720_G192630.1</name>
</gene>
<reference evidence="8" key="1">
    <citation type="submission" date="2020-06" db="EMBL/GenBank/DDBJ databases">
        <authorList>
            <consortium name="Plant Systems Biology data submission"/>
        </authorList>
    </citation>
    <scope>NUCLEOTIDE SEQUENCE</scope>
    <source>
        <strain evidence="8">D6</strain>
    </source>
</reference>
<dbReference type="SUPFAM" id="SSF55681">
    <property type="entry name" value="Class II aaRS and biotin synthetases"/>
    <property type="match status" value="1"/>
</dbReference>
<keyword evidence="4" id="KW-0808">Transferase</keyword>
<dbReference type="PANTHER" id="PTHR10993:SF7">
    <property type="entry name" value="LIPOYLTRANSFERASE 2, MITOCHONDRIAL-RELATED"/>
    <property type="match status" value="1"/>
</dbReference>
<evidence type="ECO:0000256" key="3">
    <source>
        <dbReference type="ARBA" id="ARBA00012334"/>
    </source>
</evidence>
<dbReference type="GO" id="GO:0009249">
    <property type="term" value="P:protein lipoylation"/>
    <property type="evidence" value="ECO:0007669"/>
    <property type="project" value="InterPro"/>
</dbReference>
<accession>A0A9N8EAB6</accession>
<dbReference type="CDD" id="cd16444">
    <property type="entry name" value="LipB"/>
    <property type="match status" value="1"/>
</dbReference>
<dbReference type="InterPro" id="IPR000544">
    <property type="entry name" value="Octanoyltransferase"/>
</dbReference>
<name>A0A9N8EAB6_9STRA</name>
<comment type="caution">
    <text evidence="8">The sequence shown here is derived from an EMBL/GenBank/DDBJ whole genome shotgun (WGS) entry which is preliminary data.</text>
</comment>
<organism evidence="8 9">
    <name type="scientific">Seminavis robusta</name>
    <dbReference type="NCBI Taxonomy" id="568900"/>
    <lineage>
        <taxon>Eukaryota</taxon>
        <taxon>Sar</taxon>
        <taxon>Stramenopiles</taxon>
        <taxon>Ochrophyta</taxon>
        <taxon>Bacillariophyta</taxon>
        <taxon>Bacillariophyceae</taxon>
        <taxon>Bacillariophycidae</taxon>
        <taxon>Naviculales</taxon>
        <taxon>Naviculaceae</taxon>
        <taxon>Seminavis</taxon>
    </lineage>
</organism>
<dbReference type="PANTHER" id="PTHR10993">
    <property type="entry name" value="OCTANOYLTRANSFERASE"/>
    <property type="match status" value="1"/>
</dbReference>
<comment type="similarity">
    <text evidence="2">Belongs to the LipB family.</text>
</comment>
<dbReference type="InterPro" id="IPR045864">
    <property type="entry name" value="aa-tRNA-synth_II/BPL/LPL"/>
</dbReference>
<dbReference type="Pfam" id="PF21948">
    <property type="entry name" value="LplA-B_cat"/>
    <property type="match status" value="1"/>
</dbReference>
<proteinExistence type="inferred from homology"/>